<accession>A0A2Z5UU64</accession>
<feature type="binding site" evidence="7">
    <location>
        <position position="75"/>
    </location>
    <ligand>
        <name>tRNA</name>
        <dbReference type="ChEBI" id="CHEBI:17843"/>
    </ligand>
</feature>
<name>A0A2Z5UU64_9COXI</name>
<protein>
    <recommendedName>
        <fullName evidence="6 7">Peptidyl-tRNA hydrolase</fullName>
        <shortName evidence="7">Pth</shortName>
        <ecNumber evidence="1 7">3.1.1.29</ecNumber>
    </recommendedName>
</protein>
<evidence type="ECO:0000313" key="9">
    <source>
        <dbReference type="Proteomes" id="UP000282483"/>
    </source>
</evidence>
<evidence type="ECO:0000256" key="5">
    <source>
        <dbReference type="ARBA" id="ARBA00038063"/>
    </source>
</evidence>
<feature type="active site" description="Proton acceptor" evidence="7">
    <location>
        <position position="29"/>
    </location>
</feature>
<proteinExistence type="inferred from homology"/>
<feature type="binding site" evidence="7">
    <location>
        <position position="24"/>
    </location>
    <ligand>
        <name>tRNA</name>
        <dbReference type="ChEBI" id="CHEBI:17843"/>
    </ligand>
</feature>
<dbReference type="FunFam" id="3.40.50.1470:FF:000001">
    <property type="entry name" value="Peptidyl-tRNA hydrolase"/>
    <property type="match status" value="1"/>
</dbReference>
<dbReference type="OrthoDB" id="9800507at2"/>
<keyword evidence="2 7" id="KW-0820">tRNA-binding</keyword>
<dbReference type="EMBL" id="AP018005">
    <property type="protein sequence ID" value="BBB15186.1"/>
    <property type="molecule type" value="Genomic_DNA"/>
</dbReference>
<dbReference type="PROSITE" id="PS01196">
    <property type="entry name" value="PEPT_TRNA_HYDROL_2"/>
    <property type="match status" value="1"/>
</dbReference>
<dbReference type="GO" id="GO:0000049">
    <property type="term" value="F:tRNA binding"/>
    <property type="evidence" value="ECO:0007669"/>
    <property type="project" value="UniProtKB-UniRule"/>
</dbReference>
<keyword evidence="9" id="KW-1185">Reference proteome</keyword>
<comment type="subcellular location">
    <subcellularLocation>
        <location evidence="7">Cytoplasm</location>
    </subcellularLocation>
</comment>
<evidence type="ECO:0000256" key="6">
    <source>
        <dbReference type="ARBA" id="ARBA00050038"/>
    </source>
</evidence>
<feature type="binding site" evidence="7">
    <location>
        <position position="123"/>
    </location>
    <ligand>
        <name>tRNA</name>
        <dbReference type="ChEBI" id="CHEBI:17843"/>
    </ligand>
</feature>
<dbReference type="InterPro" id="IPR018171">
    <property type="entry name" value="Pept_tRNA_hydro_CS"/>
</dbReference>
<dbReference type="GO" id="GO:0005737">
    <property type="term" value="C:cytoplasm"/>
    <property type="evidence" value="ECO:0007669"/>
    <property type="project" value="UniProtKB-SubCell"/>
</dbReference>
<gene>
    <name evidence="7 8" type="primary">pth</name>
    <name evidence="8" type="ORF">RVIR1_06890</name>
</gene>
<feature type="site" description="Stabilizes the basic form of H active site to accept a proton" evidence="7">
    <location>
        <position position="102"/>
    </location>
</feature>
<dbReference type="InterPro" id="IPR036416">
    <property type="entry name" value="Pept_tRNA_hydro_sf"/>
</dbReference>
<dbReference type="Gene3D" id="3.40.50.1470">
    <property type="entry name" value="Peptidyl-tRNA hydrolase"/>
    <property type="match status" value="1"/>
</dbReference>
<evidence type="ECO:0000256" key="1">
    <source>
        <dbReference type="ARBA" id="ARBA00013260"/>
    </source>
</evidence>
<dbReference type="GO" id="GO:0006515">
    <property type="term" value="P:protein quality control for misfolded or incompletely synthesized proteins"/>
    <property type="evidence" value="ECO:0007669"/>
    <property type="project" value="UniProtKB-UniRule"/>
</dbReference>
<dbReference type="KEGG" id="rvi:RVIR1_06890"/>
<dbReference type="Pfam" id="PF01195">
    <property type="entry name" value="Pept_tRNA_hydro"/>
    <property type="match status" value="1"/>
</dbReference>
<comment type="function">
    <text evidence="7">Hydrolyzes ribosome-free peptidyl-tRNAs (with 1 or more amino acids incorporated), which drop off the ribosome during protein synthesis, or as a result of ribosome stalling.</text>
</comment>
<dbReference type="Proteomes" id="UP000282483">
    <property type="component" value="Chromosome"/>
</dbReference>
<evidence type="ECO:0000256" key="4">
    <source>
        <dbReference type="ARBA" id="ARBA00022884"/>
    </source>
</evidence>
<comment type="catalytic activity">
    <reaction evidence="7">
        <text>an N-acyl-L-alpha-aminoacyl-tRNA + H2O = an N-acyl-L-amino acid + a tRNA + H(+)</text>
        <dbReference type="Rhea" id="RHEA:54448"/>
        <dbReference type="Rhea" id="RHEA-COMP:10123"/>
        <dbReference type="Rhea" id="RHEA-COMP:13883"/>
        <dbReference type="ChEBI" id="CHEBI:15377"/>
        <dbReference type="ChEBI" id="CHEBI:15378"/>
        <dbReference type="ChEBI" id="CHEBI:59874"/>
        <dbReference type="ChEBI" id="CHEBI:78442"/>
        <dbReference type="ChEBI" id="CHEBI:138191"/>
        <dbReference type="EC" id="3.1.1.29"/>
    </reaction>
</comment>
<evidence type="ECO:0000256" key="2">
    <source>
        <dbReference type="ARBA" id="ARBA00022555"/>
    </source>
</evidence>
<reference evidence="8 9" key="1">
    <citation type="submission" date="2017-03" db="EMBL/GenBank/DDBJ databases">
        <title>The genome sequence of Candidatus Rickettsiella viridis.</title>
        <authorList>
            <person name="Nikoh N."/>
            <person name="Tsuchida T."/>
            <person name="Yamaguchi K."/>
            <person name="Maeda T."/>
            <person name="Shigenobu S."/>
            <person name="Fukatsu T."/>
        </authorList>
    </citation>
    <scope>NUCLEOTIDE SEQUENCE [LARGE SCALE GENOMIC DNA]</scope>
    <source>
        <strain evidence="8 9">Ap-RA04</strain>
    </source>
</reference>
<comment type="similarity">
    <text evidence="5 7">Belongs to the PTH family.</text>
</comment>
<keyword evidence="7" id="KW-0963">Cytoplasm</keyword>
<comment type="function">
    <text evidence="7">Catalyzes the release of premature peptidyl moieties from peptidyl-tRNA molecules trapped in stalled 50S ribosomal subunits, and thus maintains levels of free tRNAs and 50S ribosomes.</text>
</comment>
<evidence type="ECO:0000256" key="7">
    <source>
        <dbReference type="HAMAP-Rule" id="MF_00083"/>
    </source>
</evidence>
<keyword evidence="3 7" id="KW-0378">Hydrolase</keyword>
<dbReference type="InterPro" id="IPR001328">
    <property type="entry name" value="Pept_tRNA_hydro"/>
</dbReference>
<dbReference type="CDD" id="cd00462">
    <property type="entry name" value="PTH"/>
    <property type="match status" value="1"/>
</dbReference>
<dbReference type="AlphaFoldDB" id="A0A2Z5UU64"/>
<dbReference type="RefSeq" id="WP_126322665.1">
    <property type="nucleotide sequence ID" value="NZ_AP018005.1"/>
</dbReference>
<dbReference type="SUPFAM" id="SSF53178">
    <property type="entry name" value="Peptidyl-tRNA hydrolase-like"/>
    <property type="match status" value="1"/>
</dbReference>
<dbReference type="PANTHER" id="PTHR17224">
    <property type="entry name" value="PEPTIDYL-TRNA HYDROLASE"/>
    <property type="match status" value="1"/>
</dbReference>
<evidence type="ECO:0000313" key="8">
    <source>
        <dbReference type="EMBL" id="BBB15186.1"/>
    </source>
</evidence>
<sequence length="202" mass="22174">MPSSKLPRFEIRLIVGLANPGQEYAKSRHNAGAWLVEALLKQSNSSLKAETKFQGLVAKMAFGDVKCCLLIPTTYMNHSGRAVRALAHFYHIPPEAILVVHDDLDLAPGCARFKQGGGEGGHNGLKDIVAQLGSKDFWRLRLGIGHPGHRDRVHDYVLNSPSVADRQKIDAVIAEILTLLPTFASGEQQRAIQALHTIQEEK</sequence>
<keyword evidence="4 7" id="KW-0694">RNA-binding</keyword>
<feature type="site" description="Discriminates between blocked and unblocked aminoacyl-tRNA" evidence="7">
    <location>
        <position position="19"/>
    </location>
</feature>
<comment type="subunit">
    <text evidence="7">Monomer.</text>
</comment>
<dbReference type="HAMAP" id="MF_00083">
    <property type="entry name" value="Pept_tRNA_hydro_bact"/>
    <property type="match status" value="1"/>
</dbReference>
<dbReference type="NCBIfam" id="TIGR00447">
    <property type="entry name" value="pth"/>
    <property type="match status" value="1"/>
</dbReference>
<organism evidence="8 9">
    <name type="scientific">Candidatus Rickettsiella viridis</name>
    <dbReference type="NCBI Taxonomy" id="676208"/>
    <lineage>
        <taxon>Bacteria</taxon>
        <taxon>Pseudomonadati</taxon>
        <taxon>Pseudomonadota</taxon>
        <taxon>Gammaproteobacteria</taxon>
        <taxon>Legionellales</taxon>
        <taxon>Coxiellaceae</taxon>
        <taxon>Rickettsiella</taxon>
    </lineage>
</organism>
<dbReference type="GO" id="GO:0004045">
    <property type="term" value="F:peptidyl-tRNA hydrolase activity"/>
    <property type="evidence" value="ECO:0007669"/>
    <property type="project" value="UniProtKB-UniRule"/>
</dbReference>
<dbReference type="PANTHER" id="PTHR17224:SF1">
    <property type="entry name" value="PEPTIDYL-TRNA HYDROLASE"/>
    <property type="match status" value="1"/>
</dbReference>
<feature type="binding site" evidence="7">
    <location>
        <position position="77"/>
    </location>
    <ligand>
        <name>tRNA</name>
        <dbReference type="ChEBI" id="CHEBI:17843"/>
    </ligand>
</feature>
<dbReference type="EC" id="3.1.1.29" evidence="1 7"/>
<evidence type="ECO:0000256" key="3">
    <source>
        <dbReference type="ARBA" id="ARBA00022801"/>
    </source>
</evidence>
<dbReference type="GO" id="GO:0072344">
    <property type="term" value="P:rescue of stalled ribosome"/>
    <property type="evidence" value="ECO:0007669"/>
    <property type="project" value="UniProtKB-UniRule"/>
</dbReference>